<dbReference type="PANTHER" id="PTHR11735">
    <property type="entry name" value="TRNA N6-ADENOSINE THREONYLCARBAMOYLTRANSFERASE"/>
    <property type="match status" value="1"/>
</dbReference>
<dbReference type="CDD" id="cd24032">
    <property type="entry name" value="ASKHA_NBD_TsaB"/>
    <property type="match status" value="1"/>
</dbReference>
<dbReference type="InterPro" id="IPR000905">
    <property type="entry name" value="Gcp-like_dom"/>
</dbReference>
<feature type="domain" description="Gcp-like" evidence="1">
    <location>
        <begin position="34"/>
        <end position="153"/>
    </location>
</feature>
<dbReference type="Pfam" id="PF00814">
    <property type="entry name" value="TsaD"/>
    <property type="match status" value="1"/>
</dbReference>
<dbReference type="Gene3D" id="3.30.420.40">
    <property type="match status" value="2"/>
</dbReference>
<dbReference type="GO" id="GO:0002949">
    <property type="term" value="P:tRNA threonylcarbamoyladenosine modification"/>
    <property type="evidence" value="ECO:0007669"/>
    <property type="project" value="InterPro"/>
</dbReference>
<proteinExistence type="predicted"/>
<dbReference type="InterPro" id="IPR043129">
    <property type="entry name" value="ATPase_NBD"/>
</dbReference>
<evidence type="ECO:0000313" key="2">
    <source>
        <dbReference type="EMBL" id="SMO83381.1"/>
    </source>
</evidence>
<dbReference type="PANTHER" id="PTHR11735:SF11">
    <property type="entry name" value="TRNA THREONYLCARBAMOYLADENOSINE BIOSYNTHESIS PROTEIN TSAB"/>
    <property type="match status" value="1"/>
</dbReference>
<accession>A0A521EIU2</accession>
<organism evidence="2 3">
    <name type="scientific">Saccharicrinis carchari</name>
    <dbReference type="NCBI Taxonomy" id="1168039"/>
    <lineage>
        <taxon>Bacteria</taxon>
        <taxon>Pseudomonadati</taxon>
        <taxon>Bacteroidota</taxon>
        <taxon>Bacteroidia</taxon>
        <taxon>Marinilabiliales</taxon>
        <taxon>Marinilabiliaceae</taxon>
        <taxon>Saccharicrinis</taxon>
    </lineage>
</organism>
<name>A0A521EIU2_SACCC</name>
<dbReference type="RefSeq" id="WP_142534225.1">
    <property type="nucleotide sequence ID" value="NZ_FXTB01000009.1"/>
</dbReference>
<dbReference type="GO" id="GO:0005829">
    <property type="term" value="C:cytosol"/>
    <property type="evidence" value="ECO:0007669"/>
    <property type="project" value="TreeGrafter"/>
</dbReference>
<evidence type="ECO:0000313" key="3">
    <source>
        <dbReference type="Proteomes" id="UP000319040"/>
    </source>
</evidence>
<reference evidence="2 3" key="1">
    <citation type="submission" date="2017-05" db="EMBL/GenBank/DDBJ databases">
        <authorList>
            <person name="Varghese N."/>
            <person name="Submissions S."/>
        </authorList>
    </citation>
    <scope>NUCLEOTIDE SEQUENCE [LARGE SCALE GENOMIC DNA]</scope>
    <source>
        <strain evidence="2 3">DSM 27040</strain>
    </source>
</reference>
<gene>
    <name evidence="2" type="ORF">SAMN06265379_10925</name>
</gene>
<dbReference type="NCBIfam" id="TIGR03725">
    <property type="entry name" value="T6A_YeaZ"/>
    <property type="match status" value="1"/>
</dbReference>
<dbReference type="SUPFAM" id="SSF53067">
    <property type="entry name" value="Actin-like ATPase domain"/>
    <property type="match status" value="2"/>
</dbReference>
<sequence length="235" mass="25938">MALILSLETSTKVCSVCLSDKQTIVAKKQLFEANSHATHLTLFIQNLFNELPDLSMKDIDAVAVSSGPGSYTGLRIGVSVAKGICYALAKPLIAISSLECLAQAAIAHPDLQNIVDTEMLYCPMIDARRMEVYTALFDSAMNLKEKVSARIIDSSSYLNRLNKHTIVFFGDGSDKCRGTIEHSNAVFIKDLAPLASNMAGLAYKKYQNKQFEDLAYFEPFYLKNFVATVSKNKIF</sequence>
<evidence type="ECO:0000259" key="1">
    <source>
        <dbReference type="Pfam" id="PF00814"/>
    </source>
</evidence>
<dbReference type="EMBL" id="FXTB01000009">
    <property type="protein sequence ID" value="SMO83381.1"/>
    <property type="molecule type" value="Genomic_DNA"/>
</dbReference>
<keyword evidence="3" id="KW-1185">Reference proteome</keyword>
<dbReference type="AlphaFoldDB" id="A0A521EIU2"/>
<protein>
    <submittedName>
        <fullName evidence="2">tRNA threonylcarbamoyladenosine biosynthesis protein TsaB</fullName>
    </submittedName>
</protein>
<dbReference type="Proteomes" id="UP000319040">
    <property type="component" value="Unassembled WGS sequence"/>
</dbReference>
<dbReference type="InterPro" id="IPR022496">
    <property type="entry name" value="T6A_TsaB"/>
</dbReference>
<dbReference type="OrthoDB" id="9784166at2"/>